<accession>A0AAN7KM17</accession>
<dbReference type="GO" id="GO:0009451">
    <property type="term" value="P:RNA modification"/>
    <property type="evidence" value="ECO:0007669"/>
    <property type="project" value="InterPro"/>
</dbReference>
<evidence type="ECO:0000256" key="2">
    <source>
        <dbReference type="PROSITE-ProRule" id="PRU00708"/>
    </source>
</evidence>
<dbReference type="Proteomes" id="UP001346149">
    <property type="component" value="Unassembled WGS sequence"/>
</dbReference>
<dbReference type="PANTHER" id="PTHR47926">
    <property type="entry name" value="PENTATRICOPEPTIDE REPEAT-CONTAINING PROTEIN"/>
    <property type="match status" value="1"/>
</dbReference>
<feature type="repeat" description="PPR" evidence="2">
    <location>
        <begin position="72"/>
        <end position="106"/>
    </location>
</feature>
<feature type="repeat" description="PPR" evidence="2">
    <location>
        <begin position="155"/>
        <end position="189"/>
    </location>
</feature>
<gene>
    <name evidence="3" type="ORF">SAY86_015374</name>
</gene>
<dbReference type="Gene3D" id="1.25.40.10">
    <property type="entry name" value="Tetratricopeptide repeat domain"/>
    <property type="match status" value="4"/>
</dbReference>
<dbReference type="InterPro" id="IPR046960">
    <property type="entry name" value="PPR_At4g14850-like_plant"/>
</dbReference>
<organism evidence="3 4">
    <name type="scientific">Trapa natans</name>
    <name type="common">Water chestnut</name>
    <dbReference type="NCBI Taxonomy" id="22666"/>
    <lineage>
        <taxon>Eukaryota</taxon>
        <taxon>Viridiplantae</taxon>
        <taxon>Streptophyta</taxon>
        <taxon>Embryophyta</taxon>
        <taxon>Tracheophyta</taxon>
        <taxon>Spermatophyta</taxon>
        <taxon>Magnoliopsida</taxon>
        <taxon>eudicotyledons</taxon>
        <taxon>Gunneridae</taxon>
        <taxon>Pentapetalae</taxon>
        <taxon>rosids</taxon>
        <taxon>malvids</taxon>
        <taxon>Myrtales</taxon>
        <taxon>Lythraceae</taxon>
        <taxon>Trapa</taxon>
    </lineage>
</organism>
<feature type="repeat" description="PPR" evidence="2">
    <location>
        <begin position="248"/>
        <end position="282"/>
    </location>
</feature>
<dbReference type="InterPro" id="IPR002885">
    <property type="entry name" value="PPR_rpt"/>
</dbReference>
<dbReference type="NCBIfam" id="TIGR00756">
    <property type="entry name" value="PPR"/>
    <property type="match status" value="4"/>
</dbReference>
<dbReference type="Pfam" id="PF01535">
    <property type="entry name" value="PPR"/>
    <property type="match status" value="5"/>
</dbReference>
<proteinExistence type="predicted"/>
<protein>
    <recommendedName>
        <fullName evidence="5">Pentatricopeptide repeat-containing protein</fullName>
    </recommendedName>
</protein>
<dbReference type="InterPro" id="IPR046848">
    <property type="entry name" value="E_motif"/>
</dbReference>
<dbReference type="AlphaFoldDB" id="A0AAN7KM17"/>
<feature type="repeat" description="PPR" evidence="2">
    <location>
        <begin position="283"/>
        <end position="317"/>
    </location>
</feature>
<name>A0AAN7KM17_TRANT</name>
<reference evidence="3 4" key="1">
    <citation type="journal article" date="2023" name="Hortic Res">
        <title>Pangenome of water caltrop reveals structural variations and asymmetric subgenome divergence after allopolyploidization.</title>
        <authorList>
            <person name="Zhang X."/>
            <person name="Chen Y."/>
            <person name="Wang L."/>
            <person name="Yuan Y."/>
            <person name="Fang M."/>
            <person name="Shi L."/>
            <person name="Lu R."/>
            <person name="Comes H.P."/>
            <person name="Ma Y."/>
            <person name="Chen Y."/>
            <person name="Huang G."/>
            <person name="Zhou Y."/>
            <person name="Zheng Z."/>
            <person name="Qiu Y."/>
        </authorList>
    </citation>
    <scope>NUCLEOTIDE SEQUENCE [LARGE SCALE GENOMIC DNA]</scope>
    <source>
        <strain evidence="3">F231</strain>
    </source>
</reference>
<dbReference type="EMBL" id="JAXQNO010000022">
    <property type="protein sequence ID" value="KAK4767624.1"/>
    <property type="molecule type" value="Genomic_DNA"/>
</dbReference>
<feature type="repeat" description="PPR" evidence="2">
    <location>
        <begin position="217"/>
        <end position="247"/>
    </location>
</feature>
<dbReference type="Pfam" id="PF13041">
    <property type="entry name" value="PPR_2"/>
    <property type="match status" value="2"/>
</dbReference>
<dbReference type="GO" id="GO:0003723">
    <property type="term" value="F:RNA binding"/>
    <property type="evidence" value="ECO:0007669"/>
    <property type="project" value="InterPro"/>
</dbReference>
<dbReference type="FunFam" id="1.25.40.10:FF:000242">
    <property type="entry name" value="Pentatricopeptide repeat-containing protein"/>
    <property type="match status" value="1"/>
</dbReference>
<evidence type="ECO:0008006" key="5">
    <source>
        <dbReference type="Google" id="ProtNLM"/>
    </source>
</evidence>
<evidence type="ECO:0000256" key="1">
    <source>
        <dbReference type="ARBA" id="ARBA00022737"/>
    </source>
</evidence>
<sequence length="533" mass="59337">MRTSSGAAAAVIRVLCNLQSLRQVENALASATKQSLLCHSFVASKLIVSALLSPLGSLTLAQSIFEQTPIDNPFICNTMIRAYSKSAFPIRAISIYNQMMGSNVAGDKFTFNFVLKACGRMLWCVKENVGAEKMSVSLKVGEVHCRIFMAGLNQDLHIQNSLLCLYAECGLLTAALHLFDEMTNRTITSWNIMISAFDRVGDFAAADKLLNTMPDKNVVSWNTLITRHTRLGDVKTAKRVFDEMPERDAVSWNTMIAGYVQIRDYAGALILFNEMADVGIQATEITFTSILGACAETGALDMGKRIHELLKEKGHKIEEYVGVALVDMYAKCGDLSCARVVFDSLEMKPIGCWNAMIVGLAVHGHSKEALDLFDEMIKRKQDEVMPNWITFTGVLTACSHRGLVEEGCRLFALMTEGYKIKPRIRHYGCMVDLYSRLGLFDEAYRVIKSMPFEANSVIWRTLLGACKVHGNVELGELSFWELARLGNLRDGEYVLLSNTYANAERWDAVGRLRNQMITDQVHKIPGSSNVEME</sequence>
<comment type="caution">
    <text evidence="3">The sequence shown here is derived from an EMBL/GenBank/DDBJ whole genome shotgun (WGS) entry which is preliminary data.</text>
</comment>
<keyword evidence="4" id="KW-1185">Reference proteome</keyword>
<dbReference type="InterPro" id="IPR011990">
    <property type="entry name" value="TPR-like_helical_dom_sf"/>
</dbReference>
<dbReference type="FunFam" id="1.25.40.10:FF:001746">
    <property type="entry name" value="Pentatricopeptide repeat-containing protein mitochondrial"/>
    <property type="match status" value="1"/>
</dbReference>
<feature type="repeat" description="PPR" evidence="2">
    <location>
        <begin position="349"/>
        <end position="379"/>
    </location>
</feature>
<dbReference type="PROSITE" id="PS51375">
    <property type="entry name" value="PPR"/>
    <property type="match status" value="6"/>
</dbReference>
<keyword evidence="1" id="KW-0677">Repeat</keyword>
<dbReference type="Pfam" id="PF20431">
    <property type="entry name" value="E_motif"/>
    <property type="match status" value="1"/>
</dbReference>
<evidence type="ECO:0000313" key="4">
    <source>
        <dbReference type="Proteomes" id="UP001346149"/>
    </source>
</evidence>
<evidence type="ECO:0000313" key="3">
    <source>
        <dbReference type="EMBL" id="KAK4767624.1"/>
    </source>
</evidence>